<dbReference type="GO" id="GO:0016787">
    <property type="term" value="F:hydrolase activity"/>
    <property type="evidence" value="ECO:0007669"/>
    <property type="project" value="UniProtKB-KW"/>
</dbReference>
<gene>
    <name evidence="10" type="ORF">DEA37_0012162</name>
</gene>
<dbReference type="EMBL" id="QNGE01003461">
    <property type="protein sequence ID" value="KAA3674010.1"/>
    <property type="molecule type" value="Genomic_DNA"/>
</dbReference>
<evidence type="ECO:0000259" key="9">
    <source>
        <dbReference type="Pfam" id="PF23309"/>
    </source>
</evidence>
<dbReference type="GO" id="GO:0004519">
    <property type="term" value="F:endonuclease activity"/>
    <property type="evidence" value="ECO:0007669"/>
    <property type="project" value="UniProtKB-KW"/>
</dbReference>
<dbReference type="Proteomes" id="UP000324629">
    <property type="component" value="Unassembled WGS sequence"/>
</dbReference>
<evidence type="ECO:0000256" key="6">
    <source>
        <dbReference type="ARBA" id="ARBA00022918"/>
    </source>
</evidence>
<dbReference type="GO" id="GO:0003676">
    <property type="term" value="F:nucleic acid binding"/>
    <property type="evidence" value="ECO:0007669"/>
    <property type="project" value="InterPro"/>
</dbReference>
<dbReference type="AlphaFoldDB" id="A0A5J4NEY5"/>
<keyword evidence="3" id="KW-0540">Nuclease</keyword>
<dbReference type="InterPro" id="IPR012337">
    <property type="entry name" value="RNaseH-like_sf"/>
</dbReference>
<keyword evidence="6" id="KW-0695">RNA-directed DNA polymerase</keyword>
<dbReference type="Pfam" id="PF17917">
    <property type="entry name" value="RT_RNaseH"/>
    <property type="match status" value="1"/>
</dbReference>
<sequence>MSTDPDLKQMMQAKIRLMEMLATRFAALGPSTSVDPPSADHLARNISDFLYDPQAGVPFEAWYKRYEDTFTMELASRDDDTKVRLLLRKLGPAEHVRYANYILPAEPRTLTFADTAQKLTKIFGDTSSLFNSRFQCLQLVKRDVGDFVAYAGLSPTYADLRTRLLAKIDQKPNIKLEKMVDEYGSEKAIAHASRTLNSAEKNYSQVEKGGLAIIFAMKKFHKLLYGRHFSLLNDHKPLLSIFGSKEGILIYPASPLRRCATILLGYDFDYRRSDHFGQADGLSRLISNHHVSEEDAVVATLTMEDDVRRQLTDAIRGIPVTVVDIRRATAMDPNLKQVMTYVRTKWPTAPPTGEINQFYRRCDSLTIVDSCIMFADRVVIPTTLRLQVHGRRHRGADETMLKMPKGRQTTHQAESLTVANTQGTMVAPPFEFRRSYRWGILPRLGRRILQHVRSPPYHPQSNGQAERFVDTFKRALLKSRGEGTTDEVLQEFLFVYRTTPNPATPDGRSSAEALVGRKLRTVHYALIPTNEPTQLPGTNLQNVFAIGEAVYARDWMEATVSARHGKVLYDVSVSDTIWKRHHNQLRPRHTNEETTDDQHLLPLDILLDAFAMSNTRKTTATSSQVTTNLLPRRWTDRNRRPHRPMQLDPRAKCYR</sequence>
<feature type="region of interest" description="Disordered" evidence="7">
    <location>
        <begin position="631"/>
        <end position="655"/>
    </location>
</feature>
<dbReference type="InterPro" id="IPR041373">
    <property type="entry name" value="RT_RNaseH"/>
</dbReference>
<proteinExistence type="predicted"/>
<dbReference type="InterPro" id="IPR036397">
    <property type="entry name" value="RNaseH_sf"/>
</dbReference>
<feature type="domain" description="DUF7083" evidence="9">
    <location>
        <begin position="40"/>
        <end position="125"/>
    </location>
</feature>
<feature type="domain" description="Reverse transcriptase RNase H-like" evidence="8">
    <location>
        <begin position="181"/>
        <end position="246"/>
    </location>
</feature>
<keyword evidence="4" id="KW-0255">Endonuclease</keyword>
<dbReference type="CDD" id="cd09274">
    <property type="entry name" value="RNase_HI_RT_Ty3"/>
    <property type="match status" value="1"/>
</dbReference>
<evidence type="ECO:0000313" key="10">
    <source>
        <dbReference type="EMBL" id="KAA3674010.1"/>
    </source>
</evidence>
<dbReference type="InterPro" id="IPR055510">
    <property type="entry name" value="DUF7083"/>
</dbReference>
<name>A0A5J4NEY5_9TREM</name>
<dbReference type="PANTHER" id="PTHR37984:SF5">
    <property type="entry name" value="PROTEIN NYNRIN-LIKE"/>
    <property type="match status" value="1"/>
</dbReference>
<keyword evidence="2" id="KW-0548">Nucleotidyltransferase</keyword>
<evidence type="ECO:0000256" key="4">
    <source>
        <dbReference type="ARBA" id="ARBA00022759"/>
    </source>
</evidence>
<evidence type="ECO:0000313" key="11">
    <source>
        <dbReference type="Proteomes" id="UP000324629"/>
    </source>
</evidence>
<keyword evidence="1" id="KW-0808">Transferase</keyword>
<dbReference type="GO" id="GO:0003964">
    <property type="term" value="F:RNA-directed DNA polymerase activity"/>
    <property type="evidence" value="ECO:0007669"/>
    <property type="project" value="UniProtKB-KW"/>
</dbReference>
<dbReference type="InterPro" id="IPR043502">
    <property type="entry name" value="DNA/RNA_pol_sf"/>
</dbReference>
<comment type="caution">
    <text evidence="10">The sequence shown here is derived from an EMBL/GenBank/DDBJ whole genome shotgun (WGS) entry which is preliminary data.</text>
</comment>
<dbReference type="Gene3D" id="3.30.420.10">
    <property type="entry name" value="Ribonuclease H-like superfamily/Ribonuclease H"/>
    <property type="match status" value="1"/>
</dbReference>
<keyword evidence="5" id="KW-0378">Hydrolase</keyword>
<reference evidence="10 11" key="1">
    <citation type="journal article" date="2019" name="Gigascience">
        <title>Whole-genome sequence of the oriental lung fluke Paragonimus westermani.</title>
        <authorList>
            <person name="Oey H."/>
            <person name="Zakrzewski M."/>
            <person name="Narain K."/>
            <person name="Devi K.R."/>
            <person name="Agatsuma T."/>
            <person name="Nawaratna S."/>
            <person name="Gobert G.N."/>
            <person name="Jones M.K."/>
            <person name="Ragan M.A."/>
            <person name="McManus D.P."/>
            <person name="Krause L."/>
        </authorList>
    </citation>
    <scope>NUCLEOTIDE SEQUENCE [LARGE SCALE GENOMIC DNA]</scope>
    <source>
        <strain evidence="10 11">IND2009</strain>
    </source>
</reference>
<dbReference type="InterPro" id="IPR050951">
    <property type="entry name" value="Retrovirus_Pol_polyprotein"/>
</dbReference>
<protein>
    <submittedName>
        <fullName evidence="10">Uncharacterized protein</fullName>
    </submittedName>
</protein>
<evidence type="ECO:0000256" key="2">
    <source>
        <dbReference type="ARBA" id="ARBA00022695"/>
    </source>
</evidence>
<organism evidence="10 11">
    <name type="scientific">Paragonimus westermani</name>
    <dbReference type="NCBI Taxonomy" id="34504"/>
    <lineage>
        <taxon>Eukaryota</taxon>
        <taxon>Metazoa</taxon>
        <taxon>Spiralia</taxon>
        <taxon>Lophotrochozoa</taxon>
        <taxon>Platyhelminthes</taxon>
        <taxon>Trematoda</taxon>
        <taxon>Digenea</taxon>
        <taxon>Plagiorchiida</taxon>
        <taxon>Troglotremata</taxon>
        <taxon>Troglotrematidae</taxon>
        <taxon>Paragonimus</taxon>
    </lineage>
</organism>
<evidence type="ECO:0000256" key="7">
    <source>
        <dbReference type="SAM" id="MobiDB-lite"/>
    </source>
</evidence>
<evidence type="ECO:0000259" key="8">
    <source>
        <dbReference type="Pfam" id="PF17917"/>
    </source>
</evidence>
<evidence type="ECO:0000256" key="3">
    <source>
        <dbReference type="ARBA" id="ARBA00022722"/>
    </source>
</evidence>
<dbReference type="Pfam" id="PF23309">
    <property type="entry name" value="DUF7083"/>
    <property type="match status" value="1"/>
</dbReference>
<keyword evidence="11" id="KW-1185">Reference proteome</keyword>
<dbReference type="SUPFAM" id="SSF56672">
    <property type="entry name" value="DNA/RNA polymerases"/>
    <property type="match status" value="1"/>
</dbReference>
<accession>A0A5J4NEY5</accession>
<dbReference type="SUPFAM" id="SSF53098">
    <property type="entry name" value="Ribonuclease H-like"/>
    <property type="match status" value="1"/>
</dbReference>
<dbReference type="PANTHER" id="PTHR37984">
    <property type="entry name" value="PROTEIN CBG26694"/>
    <property type="match status" value="1"/>
</dbReference>
<evidence type="ECO:0000256" key="5">
    <source>
        <dbReference type="ARBA" id="ARBA00022801"/>
    </source>
</evidence>
<evidence type="ECO:0000256" key="1">
    <source>
        <dbReference type="ARBA" id="ARBA00022679"/>
    </source>
</evidence>